<feature type="compositionally biased region" description="Low complexity" evidence="7">
    <location>
        <begin position="92"/>
        <end position="106"/>
    </location>
</feature>
<feature type="compositionally biased region" description="Polar residues" evidence="7">
    <location>
        <begin position="109"/>
        <end position="121"/>
    </location>
</feature>
<feature type="compositionally biased region" description="Basic and acidic residues" evidence="7">
    <location>
        <begin position="496"/>
        <end position="506"/>
    </location>
</feature>
<dbReference type="Pfam" id="PF00307">
    <property type="entry name" value="CH"/>
    <property type="match status" value="2"/>
</dbReference>
<feature type="transmembrane region" description="Helical" evidence="8">
    <location>
        <begin position="640"/>
        <end position="661"/>
    </location>
</feature>
<dbReference type="EMBL" id="VYZG01000160">
    <property type="protein sequence ID" value="NWQ75251.1"/>
    <property type="molecule type" value="Genomic_DNA"/>
</dbReference>
<dbReference type="InterPro" id="IPR047826">
    <property type="entry name" value="CLMN_CH_second"/>
</dbReference>
<dbReference type="PROSITE" id="PS50021">
    <property type="entry name" value="CH"/>
    <property type="match status" value="2"/>
</dbReference>
<feature type="region of interest" description="Disordered" evidence="7">
    <location>
        <begin position="353"/>
        <end position="543"/>
    </location>
</feature>
<evidence type="ECO:0000256" key="8">
    <source>
        <dbReference type="SAM" id="Phobius"/>
    </source>
</evidence>
<evidence type="ECO:0000256" key="5">
    <source>
        <dbReference type="ARBA" id="ARBA00023136"/>
    </source>
</evidence>
<keyword evidence="3" id="KW-0677">Repeat</keyword>
<evidence type="ECO:0000256" key="6">
    <source>
        <dbReference type="ARBA" id="ARBA00023203"/>
    </source>
</evidence>
<evidence type="ECO:0000256" key="2">
    <source>
        <dbReference type="ARBA" id="ARBA00022692"/>
    </source>
</evidence>
<dbReference type="CDD" id="cd21245">
    <property type="entry name" value="CH_CLMN_rpt2"/>
    <property type="match status" value="1"/>
</dbReference>
<dbReference type="Gene3D" id="1.10.418.10">
    <property type="entry name" value="Calponin-like domain"/>
    <property type="match status" value="2"/>
</dbReference>
<feature type="non-terminal residue" evidence="10">
    <location>
        <position position="665"/>
    </location>
</feature>
<dbReference type="AlphaFoldDB" id="A0A7K4RPC3"/>
<feature type="compositionally biased region" description="Basic and acidic residues" evidence="7">
    <location>
        <begin position="513"/>
        <end position="543"/>
    </location>
</feature>
<sequence length="665" mass="74084">VDIQDGKILMALLEVLSGQKLMHEYKSSTHRIFRLNNIAKALKFLEDSNVKLVSIDAAEIADGNSSLVLGLIWNIILFFQIKELTGNLNRNSSSSSLSSGPSGPESDTSHPSTPSVERNMSITVKDQRKAIRALLIWVQRKTRKYGVAVQDFASSWRSGLAFLAIIKAIDSTLIDMKQALEKSSRENLEDAFSIAQNKLGVPRLLEPEDIMVESPDEQSIVTYVAQFLEHFPELEGEDFTDPDKELPIESTYVHIKDTPSEKESKILILSKSEENMYTVNHERSHPAPPKVHIHDTPEIIPSETAPEKCNGKLSQVFGDSQEGSKEEPQRPTSLKITGSTSFESSSSWEVLSDKFMSGEGGISDDPLKQNNDLSPAVPTDQKDSVDSFEDYSEELTKETSTEYDNETKSLSANTSSLSPLSWTSAVTDVLPEKGLPEENYKGDAPEPDLGNNLGVPPSEADTENGEEETTDINSPMNSDEKEVPLLEGEELEVEEDDKKATSHEDSTIPQHPEATEKDLEDLSKAIKRQEKNSNREEEEKNFIKAEDLQISDVATTIPSQDKLEEMADCQEFTRTSDSDSNICLRKRSPNPSEEEICGVNKQKMTDISENPSVIRKKKDLEASKTPAPTQATTTAEQPDIFYFIIFFWVLVYCLLLLPQLFSNKV</sequence>
<feature type="region of interest" description="Disordered" evidence="7">
    <location>
        <begin position="608"/>
        <end position="631"/>
    </location>
</feature>
<evidence type="ECO:0000313" key="11">
    <source>
        <dbReference type="Proteomes" id="UP000530263"/>
    </source>
</evidence>
<keyword evidence="4 8" id="KW-1133">Transmembrane helix</keyword>
<evidence type="ECO:0000259" key="9">
    <source>
        <dbReference type="PROSITE" id="PS50021"/>
    </source>
</evidence>
<dbReference type="GO" id="GO:0005737">
    <property type="term" value="C:cytoplasm"/>
    <property type="evidence" value="ECO:0007669"/>
    <property type="project" value="TreeGrafter"/>
</dbReference>
<keyword evidence="5 8" id="KW-0472">Membrane</keyword>
<comment type="subcellular location">
    <subcellularLocation>
        <location evidence="1">Membrane</location>
    </subcellularLocation>
</comment>
<keyword evidence="6" id="KW-0009">Actin-binding</keyword>
<evidence type="ECO:0000313" key="10">
    <source>
        <dbReference type="EMBL" id="NWQ75251.1"/>
    </source>
</evidence>
<dbReference type="GO" id="GO:0005640">
    <property type="term" value="C:nuclear outer membrane"/>
    <property type="evidence" value="ECO:0007669"/>
    <property type="project" value="TreeGrafter"/>
</dbReference>
<evidence type="ECO:0000256" key="1">
    <source>
        <dbReference type="ARBA" id="ARBA00004370"/>
    </source>
</evidence>
<dbReference type="FunFam" id="1.10.418.10:FF:000057">
    <property type="entry name" value="Calmin"/>
    <property type="match status" value="1"/>
</dbReference>
<feature type="compositionally biased region" description="Basic and acidic residues" evidence="7">
    <location>
        <begin position="430"/>
        <end position="444"/>
    </location>
</feature>
<feature type="region of interest" description="Disordered" evidence="7">
    <location>
        <begin position="301"/>
        <end position="341"/>
    </location>
</feature>
<dbReference type="PANTHER" id="PTHR47535:SF7">
    <property type="entry name" value="CALMIN"/>
    <property type="match status" value="1"/>
</dbReference>
<dbReference type="SMART" id="SM00033">
    <property type="entry name" value="CH"/>
    <property type="match status" value="2"/>
</dbReference>
<feature type="compositionally biased region" description="Acidic residues" evidence="7">
    <location>
        <begin position="460"/>
        <end position="470"/>
    </location>
</feature>
<feature type="non-terminal residue" evidence="10">
    <location>
        <position position="1"/>
    </location>
</feature>
<evidence type="ECO:0000256" key="3">
    <source>
        <dbReference type="ARBA" id="ARBA00022737"/>
    </source>
</evidence>
<comment type="caution">
    <text evidence="10">The sequence shown here is derived from an EMBL/GenBank/DDBJ whole genome shotgun (WGS) entry which is preliminary data.</text>
</comment>
<feature type="compositionally biased region" description="Polar residues" evidence="7">
    <location>
        <begin position="408"/>
        <end position="426"/>
    </location>
</feature>
<dbReference type="InterPro" id="IPR036872">
    <property type="entry name" value="CH_dom_sf"/>
</dbReference>
<dbReference type="PANTHER" id="PTHR47535">
    <property type="entry name" value="MUSCLE-SPECIFIC PROTEIN 300 KDA, ISOFORM G"/>
    <property type="match status" value="1"/>
</dbReference>
<dbReference type="GO" id="GO:0007097">
    <property type="term" value="P:nuclear migration"/>
    <property type="evidence" value="ECO:0007669"/>
    <property type="project" value="TreeGrafter"/>
</dbReference>
<keyword evidence="2 8" id="KW-0812">Transmembrane</keyword>
<dbReference type="OrthoDB" id="10017054at2759"/>
<evidence type="ECO:0000256" key="7">
    <source>
        <dbReference type="SAM" id="MobiDB-lite"/>
    </source>
</evidence>
<dbReference type="GO" id="GO:0034993">
    <property type="term" value="C:meiotic nuclear membrane microtubule tethering complex"/>
    <property type="evidence" value="ECO:0007669"/>
    <property type="project" value="TreeGrafter"/>
</dbReference>
<reference evidence="10 11" key="1">
    <citation type="submission" date="2019-09" db="EMBL/GenBank/DDBJ databases">
        <title>Bird 10,000 Genomes (B10K) Project - Family phase.</title>
        <authorList>
            <person name="Zhang G."/>
        </authorList>
    </citation>
    <scope>NUCLEOTIDE SEQUENCE [LARGE SCALE GENOMIC DNA]</scope>
    <source>
        <strain evidence="10">B10K-DU-021-26</strain>
        <tissue evidence="10">Mixed tissue sample</tissue>
    </source>
</reference>
<evidence type="ECO:0000256" key="4">
    <source>
        <dbReference type="ARBA" id="ARBA00022989"/>
    </source>
</evidence>
<accession>A0A7K4RPC3</accession>
<proteinExistence type="predicted"/>
<dbReference type="InterPro" id="IPR001715">
    <property type="entry name" value="CH_dom"/>
</dbReference>
<gene>
    <name evidence="10" type="primary">Clmn</name>
    <name evidence="10" type="ORF">COLPIC_R11541</name>
</gene>
<organism evidence="10 11">
    <name type="scientific">Columbina picui</name>
    <name type="common">Picui ground-dove</name>
    <dbReference type="NCBI Taxonomy" id="115618"/>
    <lineage>
        <taxon>Eukaryota</taxon>
        <taxon>Metazoa</taxon>
        <taxon>Chordata</taxon>
        <taxon>Craniata</taxon>
        <taxon>Vertebrata</taxon>
        <taxon>Euteleostomi</taxon>
        <taxon>Archelosauria</taxon>
        <taxon>Archosauria</taxon>
        <taxon>Dinosauria</taxon>
        <taxon>Saurischia</taxon>
        <taxon>Theropoda</taxon>
        <taxon>Coelurosauria</taxon>
        <taxon>Aves</taxon>
        <taxon>Neognathae</taxon>
        <taxon>Neoaves</taxon>
        <taxon>Columbimorphae</taxon>
        <taxon>Columbiformes</taxon>
        <taxon>Columbidae</taxon>
        <taxon>Columbina</taxon>
    </lineage>
</organism>
<feature type="region of interest" description="Disordered" evidence="7">
    <location>
        <begin position="92"/>
        <end position="121"/>
    </location>
</feature>
<dbReference type="SUPFAM" id="SSF47576">
    <property type="entry name" value="Calponin-homology domain, CH-domain"/>
    <property type="match status" value="1"/>
</dbReference>
<dbReference type="InterPro" id="IPR052403">
    <property type="entry name" value="LINC-complex_assoc"/>
</dbReference>
<dbReference type="InterPro" id="IPR001589">
    <property type="entry name" value="Actinin_actin-bd_CS"/>
</dbReference>
<feature type="domain" description="Calponin-homology (CH)" evidence="9">
    <location>
        <begin position="128"/>
        <end position="232"/>
    </location>
</feature>
<feature type="domain" description="Calponin-homology (CH)" evidence="9">
    <location>
        <begin position="1"/>
        <end position="80"/>
    </location>
</feature>
<dbReference type="Proteomes" id="UP000530263">
    <property type="component" value="Unassembled WGS sequence"/>
</dbReference>
<dbReference type="GO" id="GO:0051015">
    <property type="term" value="F:actin filament binding"/>
    <property type="evidence" value="ECO:0007669"/>
    <property type="project" value="TreeGrafter"/>
</dbReference>
<dbReference type="PROSITE" id="PS00020">
    <property type="entry name" value="ACTININ_2"/>
    <property type="match status" value="1"/>
</dbReference>
<name>A0A7K4RPC3_COLPI</name>
<protein>
    <submittedName>
        <fullName evidence="10">CLMN protein</fullName>
    </submittedName>
</protein>
<keyword evidence="11" id="KW-1185">Reference proteome</keyword>